<evidence type="ECO:0000313" key="2">
    <source>
        <dbReference type="EMBL" id="VYT34948.1"/>
    </source>
</evidence>
<accession>A0A6N2VXW5</accession>
<name>A0A6N2VXW5_ANAHA</name>
<sequence>MNEHYGKGKWARKGKQGKEYSELRKWGDRGR</sequence>
<evidence type="ECO:0000256" key="1">
    <source>
        <dbReference type="SAM" id="MobiDB-lite"/>
    </source>
</evidence>
<reference evidence="2" key="1">
    <citation type="submission" date="2019-11" db="EMBL/GenBank/DDBJ databases">
        <authorList>
            <person name="Feng L."/>
        </authorList>
    </citation>
    <scope>NUCLEOTIDE SEQUENCE</scope>
    <source>
        <strain evidence="2">AhadrusLFYP4</strain>
    </source>
</reference>
<feature type="region of interest" description="Disordered" evidence="1">
    <location>
        <begin position="1"/>
        <end position="31"/>
    </location>
</feature>
<feature type="compositionally biased region" description="Basic and acidic residues" evidence="1">
    <location>
        <begin position="16"/>
        <end position="31"/>
    </location>
</feature>
<dbReference type="EMBL" id="CACRSX010000064">
    <property type="protein sequence ID" value="VYT34948.1"/>
    <property type="molecule type" value="Genomic_DNA"/>
</dbReference>
<organism evidence="2">
    <name type="scientific">Anaerostipes hadrus</name>
    <dbReference type="NCBI Taxonomy" id="649756"/>
    <lineage>
        <taxon>Bacteria</taxon>
        <taxon>Bacillati</taxon>
        <taxon>Bacillota</taxon>
        <taxon>Clostridia</taxon>
        <taxon>Lachnospirales</taxon>
        <taxon>Lachnospiraceae</taxon>
        <taxon>Anaerostipes</taxon>
    </lineage>
</organism>
<protein>
    <submittedName>
        <fullName evidence="2">Uncharacterized protein</fullName>
    </submittedName>
</protein>
<gene>
    <name evidence="2" type="ORF">AHLFYP4_02743</name>
</gene>
<proteinExistence type="predicted"/>
<dbReference type="AlphaFoldDB" id="A0A6N2VXW5"/>